<protein>
    <submittedName>
        <fullName evidence="6">GFA family protein</fullName>
    </submittedName>
</protein>
<feature type="domain" description="CENP-V/GFA" evidence="5">
    <location>
        <begin position="9"/>
        <end position="131"/>
    </location>
</feature>
<dbReference type="InterPro" id="IPR011057">
    <property type="entry name" value="Mss4-like_sf"/>
</dbReference>
<sequence length="159" mass="17806">MVSEETLTVRGGCQCGAVRYEARAASRDAYYCHCRMCQKAFGHLSGIFCGVDRRSVEWESGEPAYYQSSKVARRGFCRECGTPLTFEYLELGELHLAVGSLDEPGRFRPVIHYGSESIVEPFFTEDGLPRERTDEDQEFMAMWRAAYGPDSVPGHPSGS</sequence>
<keyword evidence="2" id="KW-0479">Metal-binding</keyword>
<evidence type="ECO:0000259" key="5">
    <source>
        <dbReference type="PROSITE" id="PS51891"/>
    </source>
</evidence>
<gene>
    <name evidence="6" type="ORF">GBA63_08275</name>
</gene>
<keyword evidence="3" id="KW-0862">Zinc</keyword>
<evidence type="ECO:0000256" key="3">
    <source>
        <dbReference type="ARBA" id="ARBA00022833"/>
    </source>
</evidence>
<dbReference type="EMBL" id="CP045119">
    <property type="protein sequence ID" value="QIN82638.1"/>
    <property type="molecule type" value="Genomic_DNA"/>
</dbReference>
<dbReference type="GO" id="GO:0016846">
    <property type="term" value="F:carbon-sulfur lyase activity"/>
    <property type="evidence" value="ECO:0007669"/>
    <property type="project" value="InterPro"/>
</dbReference>
<dbReference type="GO" id="GO:0046872">
    <property type="term" value="F:metal ion binding"/>
    <property type="evidence" value="ECO:0007669"/>
    <property type="project" value="UniProtKB-KW"/>
</dbReference>
<dbReference type="RefSeq" id="WP_166175161.1">
    <property type="nucleotide sequence ID" value="NZ_CP045119.1"/>
</dbReference>
<dbReference type="PANTHER" id="PTHR33337:SF40">
    <property type="entry name" value="CENP-V_GFA DOMAIN-CONTAINING PROTEIN-RELATED"/>
    <property type="match status" value="1"/>
</dbReference>
<evidence type="ECO:0000256" key="1">
    <source>
        <dbReference type="ARBA" id="ARBA00005495"/>
    </source>
</evidence>
<organism evidence="6 7">
    <name type="scientific">Rubrobacter tropicus</name>
    <dbReference type="NCBI Taxonomy" id="2653851"/>
    <lineage>
        <taxon>Bacteria</taxon>
        <taxon>Bacillati</taxon>
        <taxon>Actinomycetota</taxon>
        <taxon>Rubrobacteria</taxon>
        <taxon>Rubrobacterales</taxon>
        <taxon>Rubrobacteraceae</taxon>
        <taxon>Rubrobacter</taxon>
    </lineage>
</organism>
<dbReference type="SUPFAM" id="SSF51316">
    <property type="entry name" value="Mss4-like"/>
    <property type="match status" value="1"/>
</dbReference>
<keyword evidence="4" id="KW-0456">Lyase</keyword>
<proteinExistence type="inferred from homology"/>
<evidence type="ECO:0000313" key="7">
    <source>
        <dbReference type="Proteomes" id="UP000501452"/>
    </source>
</evidence>
<evidence type="ECO:0000256" key="4">
    <source>
        <dbReference type="ARBA" id="ARBA00023239"/>
    </source>
</evidence>
<name>A0A6G8Q881_9ACTN</name>
<dbReference type="InterPro" id="IPR006913">
    <property type="entry name" value="CENP-V/GFA"/>
</dbReference>
<accession>A0A6G8Q881</accession>
<dbReference type="PANTHER" id="PTHR33337">
    <property type="entry name" value="GFA DOMAIN-CONTAINING PROTEIN"/>
    <property type="match status" value="1"/>
</dbReference>
<evidence type="ECO:0000313" key="6">
    <source>
        <dbReference type="EMBL" id="QIN82638.1"/>
    </source>
</evidence>
<dbReference type="Gene3D" id="3.90.1590.10">
    <property type="entry name" value="glutathione-dependent formaldehyde- activating enzyme (gfa)"/>
    <property type="match status" value="1"/>
</dbReference>
<dbReference type="KEGG" id="rub:GBA63_08275"/>
<dbReference type="AlphaFoldDB" id="A0A6G8Q881"/>
<dbReference type="Pfam" id="PF04828">
    <property type="entry name" value="GFA"/>
    <property type="match status" value="1"/>
</dbReference>
<dbReference type="PROSITE" id="PS51891">
    <property type="entry name" value="CENP_V_GFA"/>
    <property type="match status" value="1"/>
</dbReference>
<reference evidence="6 7" key="1">
    <citation type="submission" date="2019-10" db="EMBL/GenBank/DDBJ databases">
        <title>Rubrobacter sp nov SCSIO 52090 isolated from a deep-sea sediment in the South China Sea.</title>
        <authorList>
            <person name="Chen R.W."/>
        </authorList>
    </citation>
    <scope>NUCLEOTIDE SEQUENCE [LARGE SCALE GENOMIC DNA]</scope>
    <source>
        <strain evidence="6 7">SCSIO 52909</strain>
    </source>
</reference>
<dbReference type="Proteomes" id="UP000501452">
    <property type="component" value="Chromosome"/>
</dbReference>
<comment type="similarity">
    <text evidence="1">Belongs to the Gfa family.</text>
</comment>
<evidence type="ECO:0000256" key="2">
    <source>
        <dbReference type="ARBA" id="ARBA00022723"/>
    </source>
</evidence>
<keyword evidence="7" id="KW-1185">Reference proteome</keyword>